<keyword evidence="8 12" id="KW-1133">Transmembrane helix</keyword>
<dbReference type="Gene3D" id="1.10.287.70">
    <property type="match status" value="1"/>
</dbReference>
<evidence type="ECO:0000256" key="9">
    <source>
        <dbReference type="ARBA" id="ARBA00023065"/>
    </source>
</evidence>
<keyword evidence="11" id="KW-0407">Ion channel</keyword>
<keyword evidence="10 12" id="KW-0472">Membrane</keyword>
<dbReference type="Pfam" id="PF02214">
    <property type="entry name" value="BTB_2"/>
    <property type="match status" value="1"/>
</dbReference>
<evidence type="ECO:0000256" key="6">
    <source>
        <dbReference type="ARBA" id="ARBA00022882"/>
    </source>
</evidence>
<dbReference type="GO" id="GO:0001508">
    <property type="term" value="P:action potential"/>
    <property type="evidence" value="ECO:0007669"/>
    <property type="project" value="TreeGrafter"/>
</dbReference>
<dbReference type="GO" id="GO:0008076">
    <property type="term" value="C:voltage-gated potassium channel complex"/>
    <property type="evidence" value="ECO:0007669"/>
    <property type="project" value="InterPro"/>
</dbReference>
<dbReference type="Proteomes" id="UP001374579">
    <property type="component" value="Unassembled WGS sequence"/>
</dbReference>
<keyword evidence="5" id="KW-0631">Potassium channel</keyword>
<evidence type="ECO:0000256" key="8">
    <source>
        <dbReference type="ARBA" id="ARBA00022989"/>
    </source>
</evidence>
<keyword evidence="15" id="KW-1185">Reference proteome</keyword>
<evidence type="ECO:0000256" key="1">
    <source>
        <dbReference type="ARBA" id="ARBA00004141"/>
    </source>
</evidence>
<keyword evidence="2" id="KW-0813">Transport</keyword>
<dbReference type="GO" id="GO:0005251">
    <property type="term" value="F:delayed rectifier potassium channel activity"/>
    <property type="evidence" value="ECO:0007669"/>
    <property type="project" value="TreeGrafter"/>
</dbReference>
<protein>
    <recommendedName>
        <fullName evidence="13">BTB domain-containing protein</fullName>
    </recommendedName>
</protein>
<keyword evidence="9" id="KW-0406">Ion transport</keyword>
<dbReference type="PRINTS" id="PR01491">
    <property type="entry name" value="KVCHANNEL"/>
</dbReference>
<feature type="domain" description="BTB" evidence="13">
    <location>
        <begin position="68"/>
        <end position="168"/>
    </location>
</feature>
<dbReference type="GO" id="GO:0051260">
    <property type="term" value="P:protein homooligomerization"/>
    <property type="evidence" value="ECO:0007669"/>
    <property type="project" value="InterPro"/>
</dbReference>
<reference evidence="14 15" key="1">
    <citation type="submission" date="2024-02" db="EMBL/GenBank/DDBJ databases">
        <title>Chromosome-scale genome assembly of the rough periwinkle Littorina saxatilis.</title>
        <authorList>
            <person name="De Jode A."/>
            <person name="Faria R."/>
            <person name="Formenti G."/>
            <person name="Sims Y."/>
            <person name="Smith T.P."/>
            <person name="Tracey A."/>
            <person name="Wood J.M.D."/>
            <person name="Zagrodzka Z.B."/>
            <person name="Johannesson K."/>
            <person name="Butlin R.K."/>
            <person name="Leder E.H."/>
        </authorList>
    </citation>
    <scope>NUCLEOTIDE SEQUENCE [LARGE SCALE GENOMIC DNA]</scope>
    <source>
        <strain evidence="14">Snail1</strain>
        <tissue evidence="14">Muscle</tissue>
    </source>
</reference>
<feature type="transmembrane region" description="Helical" evidence="12">
    <location>
        <begin position="195"/>
        <end position="219"/>
    </location>
</feature>
<dbReference type="Pfam" id="PF00520">
    <property type="entry name" value="Ion_trans"/>
    <property type="match status" value="1"/>
</dbReference>
<keyword evidence="7" id="KW-0630">Potassium</keyword>
<dbReference type="InterPro" id="IPR005821">
    <property type="entry name" value="Ion_trans_dom"/>
</dbReference>
<dbReference type="InterPro" id="IPR003968">
    <property type="entry name" value="K_chnl_volt-dep_Kv"/>
</dbReference>
<dbReference type="SMART" id="SM00225">
    <property type="entry name" value="BTB"/>
    <property type="match status" value="1"/>
</dbReference>
<evidence type="ECO:0000256" key="7">
    <source>
        <dbReference type="ARBA" id="ARBA00022958"/>
    </source>
</evidence>
<dbReference type="SUPFAM" id="SSF54695">
    <property type="entry name" value="POZ domain"/>
    <property type="match status" value="1"/>
</dbReference>
<dbReference type="Gene3D" id="1.20.120.350">
    <property type="entry name" value="Voltage-gated potassium channels. Chain C"/>
    <property type="match status" value="1"/>
</dbReference>
<dbReference type="InterPro" id="IPR000210">
    <property type="entry name" value="BTB/POZ_dom"/>
</dbReference>
<keyword evidence="6" id="KW-0851">Voltage-gated channel</keyword>
<keyword evidence="4 12" id="KW-0812">Transmembrane</keyword>
<evidence type="ECO:0000313" key="15">
    <source>
        <dbReference type="Proteomes" id="UP001374579"/>
    </source>
</evidence>
<dbReference type="InterPro" id="IPR003972">
    <property type="entry name" value="K_chnl_volt-dep_Kv1"/>
</dbReference>
<dbReference type="InterPro" id="IPR011333">
    <property type="entry name" value="SKP1/BTB/POZ_sf"/>
</dbReference>
<comment type="subcellular location">
    <subcellularLocation>
        <location evidence="1">Membrane</location>
        <topology evidence="1">Multi-pass membrane protein</topology>
    </subcellularLocation>
</comment>
<dbReference type="InterPro" id="IPR028325">
    <property type="entry name" value="VG_K_chnl"/>
</dbReference>
<evidence type="ECO:0000256" key="10">
    <source>
        <dbReference type="ARBA" id="ARBA00023136"/>
    </source>
</evidence>
<keyword evidence="3" id="KW-0633">Potassium transport</keyword>
<evidence type="ECO:0000256" key="4">
    <source>
        <dbReference type="ARBA" id="ARBA00022692"/>
    </source>
</evidence>
<feature type="transmembrane region" description="Helical" evidence="12">
    <location>
        <begin position="376"/>
        <end position="394"/>
    </location>
</feature>
<evidence type="ECO:0000256" key="5">
    <source>
        <dbReference type="ARBA" id="ARBA00022826"/>
    </source>
</evidence>
<dbReference type="PANTHER" id="PTHR11537">
    <property type="entry name" value="VOLTAGE-GATED POTASSIUM CHANNEL"/>
    <property type="match status" value="1"/>
</dbReference>
<dbReference type="PANTHER" id="PTHR11537:SF113">
    <property type="entry name" value="POTASSIUM VOLTAGE-GATED CHANNEL PROTEIN SHAKER"/>
    <property type="match status" value="1"/>
</dbReference>
<dbReference type="PRINTS" id="PR01496">
    <property type="entry name" value="SHAKERCHANEL"/>
</dbReference>
<evidence type="ECO:0000256" key="3">
    <source>
        <dbReference type="ARBA" id="ARBA00022538"/>
    </source>
</evidence>
<dbReference type="PRINTS" id="PR00169">
    <property type="entry name" value="KCHANNEL"/>
</dbReference>
<evidence type="ECO:0000256" key="11">
    <source>
        <dbReference type="ARBA" id="ARBA00023303"/>
    </source>
</evidence>
<organism evidence="14 15">
    <name type="scientific">Littorina saxatilis</name>
    <dbReference type="NCBI Taxonomy" id="31220"/>
    <lineage>
        <taxon>Eukaryota</taxon>
        <taxon>Metazoa</taxon>
        <taxon>Spiralia</taxon>
        <taxon>Lophotrochozoa</taxon>
        <taxon>Mollusca</taxon>
        <taxon>Gastropoda</taxon>
        <taxon>Caenogastropoda</taxon>
        <taxon>Littorinimorpha</taxon>
        <taxon>Littorinoidea</taxon>
        <taxon>Littorinidae</taxon>
        <taxon>Littorina</taxon>
    </lineage>
</organism>
<evidence type="ECO:0000256" key="2">
    <source>
        <dbReference type="ARBA" id="ARBA00022448"/>
    </source>
</evidence>
<dbReference type="InterPro" id="IPR003131">
    <property type="entry name" value="T1-type_BTB"/>
</dbReference>
<dbReference type="EMBL" id="JBAMIC010000010">
    <property type="protein sequence ID" value="KAK7102373.1"/>
    <property type="molecule type" value="Genomic_DNA"/>
</dbReference>
<gene>
    <name evidence="14" type="ORF">V1264_020603</name>
</gene>
<proteinExistence type="predicted"/>
<accession>A0AAN9BBR3</accession>
<feature type="transmembrane region" description="Helical" evidence="12">
    <location>
        <begin position="239"/>
        <end position="260"/>
    </location>
</feature>
<feature type="transmembrane region" description="Helical" evidence="12">
    <location>
        <begin position="401"/>
        <end position="421"/>
    </location>
</feature>
<dbReference type="InterPro" id="IPR027359">
    <property type="entry name" value="Volt_channel_dom_sf"/>
</dbReference>
<dbReference type="FunFam" id="1.20.120.350:FF:000091">
    <property type="entry name" value="Predicted protein"/>
    <property type="match status" value="1"/>
</dbReference>
<dbReference type="Gene3D" id="3.30.710.10">
    <property type="entry name" value="Potassium Channel Kv1.1, Chain A"/>
    <property type="match status" value="1"/>
</dbReference>
<dbReference type="SUPFAM" id="SSF81324">
    <property type="entry name" value="Voltage-gated potassium channels"/>
    <property type="match status" value="1"/>
</dbReference>
<evidence type="ECO:0000256" key="12">
    <source>
        <dbReference type="SAM" id="Phobius"/>
    </source>
</evidence>
<dbReference type="FunFam" id="1.10.287.70:FF:000002">
    <property type="entry name" value="Potassium voltage-gated channel subfamily a member"/>
    <property type="match status" value="1"/>
</dbReference>
<feature type="transmembrane region" description="Helical" evidence="12">
    <location>
        <begin position="337"/>
        <end position="361"/>
    </location>
</feature>
<name>A0AAN9BBR3_9CAEN</name>
<comment type="caution">
    <text evidence="14">The sequence shown here is derived from an EMBL/GenBank/DDBJ whole genome shotgun (WGS) entry which is preliminary data.</text>
</comment>
<evidence type="ECO:0000259" key="13">
    <source>
        <dbReference type="SMART" id="SM00225"/>
    </source>
</evidence>
<sequence>MAVALLNQAPYRRTFSSRERLNTEEANELWSHHYGEGSKRTPRPHPGCRSKNGDLLPLRHQCALDTCDRLVINVAGKYFESWRTIIERHPDTLLGDPIKRQKFFDKKKNEYFFDRHRPTFEAIFQYYMYGGRLKRPPTVPDDIFLSEMEFFEIEQDVVEEYRRDEGYVAEKIVLPEKGFQRKIWMTMEYPETSMVAYIIAIVSVIFTVVSIALFCVETLPQFNSTHCVEGQQPDFGETFFVLETICTAFFTLEVLIRLAVCPSKKKFFTDFKNLVDITAVVPYYVTLFNTLSDPTCANSKSSASLAFLRVIRLVRVFKLTKHSAGLQVLILTFKASFGGLCLFLVALGVCILVFSSAVYFAEVGIPGSQINSIPEGFWWAIITMTTVGYGDVVPVGPLGKLIGMSCALAGVLTLAIPVPIITENFNKFYAHKTGRGRL</sequence>
<evidence type="ECO:0000313" key="14">
    <source>
        <dbReference type="EMBL" id="KAK7102373.1"/>
    </source>
</evidence>
<dbReference type="AlphaFoldDB" id="A0AAN9BBR3"/>